<name>A0AAV4LFI1_9BACL</name>
<keyword evidence="3" id="KW-1185">Reference proteome</keyword>
<reference evidence="2" key="1">
    <citation type="journal article" date="2023" name="Int. J. Syst. Evol. Microbiol.">
        <title>Collibacillus ludicampi gen. nov., sp. nov., a new soil bacterium of the family Alicyclobacillaceae.</title>
        <authorList>
            <person name="Jojima T."/>
            <person name="Ioku Y."/>
            <person name="Fukuta Y."/>
            <person name="Shirasaka N."/>
            <person name="Matsumura Y."/>
            <person name="Mori M."/>
        </authorList>
    </citation>
    <scope>NUCLEOTIDE SEQUENCE</scope>
    <source>
        <strain evidence="2">TP075</strain>
    </source>
</reference>
<feature type="region of interest" description="Disordered" evidence="1">
    <location>
        <begin position="216"/>
        <end position="292"/>
    </location>
</feature>
<protein>
    <recommendedName>
        <fullName evidence="4">MucBP domain-containing protein</fullName>
    </recommendedName>
</protein>
<proteinExistence type="predicted"/>
<feature type="compositionally biased region" description="Polar residues" evidence="1">
    <location>
        <begin position="245"/>
        <end position="262"/>
    </location>
</feature>
<dbReference type="RefSeq" id="WP_282199526.1">
    <property type="nucleotide sequence ID" value="NZ_BOQE01000001.1"/>
</dbReference>
<organism evidence="2 3">
    <name type="scientific">Collibacillus ludicampi</name>
    <dbReference type="NCBI Taxonomy" id="2771369"/>
    <lineage>
        <taxon>Bacteria</taxon>
        <taxon>Bacillati</taxon>
        <taxon>Bacillota</taxon>
        <taxon>Bacilli</taxon>
        <taxon>Bacillales</taxon>
        <taxon>Alicyclobacillaceae</taxon>
        <taxon>Collibacillus</taxon>
    </lineage>
</organism>
<evidence type="ECO:0000313" key="2">
    <source>
        <dbReference type="EMBL" id="GIM46423.1"/>
    </source>
</evidence>
<accession>A0AAV4LFI1</accession>
<evidence type="ECO:0008006" key="4">
    <source>
        <dbReference type="Google" id="ProtNLM"/>
    </source>
</evidence>
<evidence type="ECO:0000256" key="1">
    <source>
        <dbReference type="SAM" id="MobiDB-lite"/>
    </source>
</evidence>
<dbReference type="Proteomes" id="UP001057291">
    <property type="component" value="Unassembled WGS sequence"/>
</dbReference>
<dbReference type="EMBL" id="BOQE01000001">
    <property type="protein sequence ID" value="GIM46423.1"/>
    <property type="molecule type" value="Genomic_DNA"/>
</dbReference>
<comment type="caution">
    <text evidence="2">The sequence shown here is derived from an EMBL/GenBank/DDBJ whole genome shotgun (WGS) entry which is preliminary data.</text>
</comment>
<sequence>MFTLIQLVTLHEIDKFLQPPISPVMERNTTTKEQETVTVMPPNNAEQVMYSQDKQYMAYTTKDTLTIAGKGGTIFQQTVGQVSYLKWLGNTNTLLYFVQGSYLDAYLLPLHEAKPYLIYEWFGDHRTVENTFFSPYMEYLYIEMKNGSMNEIYKYDAVSGIRQLPLGDIQISRIDYDELSDTMNITSSFGGVWRYMNDRLYRPDGSVVIPAVAVHQPNPKVDNHQHLEEKKPSSTSNNEMKRPHGNTSKESPGNMKQANATVSPPAAKTTGSTEADKSLAGSSPQVKAQVQK</sequence>
<dbReference type="AlphaFoldDB" id="A0AAV4LFI1"/>
<dbReference type="SUPFAM" id="SSF82171">
    <property type="entry name" value="DPP6 N-terminal domain-like"/>
    <property type="match status" value="1"/>
</dbReference>
<evidence type="ECO:0000313" key="3">
    <source>
        <dbReference type="Proteomes" id="UP001057291"/>
    </source>
</evidence>
<feature type="compositionally biased region" description="Basic and acidic residues" evidence="1">
    <location>
        <begin position="221"/>
        <end position="232"/>
    </location>
</feature>
<gene>
    <name evidence="2" type="ORF">DNHGIG_19720</name>
</gene>
<feature type="compositionally biased region" description="Polar residues" evidence="1">
    <location>
        <begin position="280"/>
        <end position="292"/>
    </location>
</feature>